<dbReference type="SUPFAM" id="SSF56801">
    <property type="entry name" value="Acetyl-CoA synthetase-like"/>
    <property type="match status" value="1"/>
</dbReference>
<dbReference type="Pfam" id="PF00501">
    <property type="entry name" value="AMP-binding"/>
    <property type="match status" value="1"/>
</dbReference>
<keyword evidence="4" id="KW-1185">Reference proteome</keyword>
<keyword evidence="1" id="KW-0007">Acetylation</keyword>
<dbReference type="HOGENOM" id="CLU_599805_0_0_9"/>
<name>G8U056_SULAD</name>
<dbReference type="AlphaFoldDB" id="G8U056"/>
<reference evidence="3 4" key="2">
    <citation type="journal article" date="2012" name="Stand. Genomic Sci.">
        <title>Complete genome sequence of the moderately thermophilic mineral-sulfide-oxidizing firmicute Sulfobacillus acidophilus type strain (NAL(T)).</title>
        <authorList>
            <person name="Anderson I."/>
            <person name="Chertkov O."/>
            <person name="Chen A."/>
            <person name="Saunders E."/>
            <person name="Lapidus A."/>
            <person name="Nolan M."/>
            <person name="Lucas S."/>
            <person name="Hammon N."/>
            <person name="Deshpande S."/>
            <person name="Cheng J.F."/>
            <person name="Han C."/>
            <person name="Tapia R."/>
            <person name="Goodwin L.A."/>
            <person name="Pitluck S."/>
            <person name="Liolios K."/>
            <person name="Pagani I."/>
            <person name="Ivanova N."/>
            <person name="Mikhailova N."/>
            <person name="Pati A."/>
            <person name="Palaniappan K."/>
            <person name="Land M."/>
            <person name="Pan C."/>
            <person name="Rohde M."/>
            <person name="Pukall R."/>
            <person name="Goker M."/>
            <person name="Detter J.C."/>
            <person name="Woyke T."/>
            <person name="Bristow J."/>
            <person name="Eisen J.A."/>
            <person name="Markowitz V."/>
            <person name="Hugenholtz P."/>
            <person name="Kyrpides N.C."/>
            <person name="Klenk H.P."/>
            <person name="Mavromatis K."/>
        </authorList>
    </citation>
    <scope>NUCLEOTIDE SEQUENCE [LARGE SCALE GENOMIC DNA]</scope>
    <source>
        <strain evidence="4">ATCC 700253 / DSM 10332 / NAL</strain>
    </source>
</reference>
<sequence length="456" mass="50524">MTEPTRIWEEMSHAVLWDVPWRTVFRRGEWFSGGYANLSSNCLDRHGSQLKTQTALREFYRGTQRSWTYDQLYQEAGRCARWLWDNHWGPGSRIALSGPVTGDMVVAALGIARVGGTVVLLPEPESPEQFLRYLRQTETTLYLGDYPVGEGISALNWTTWRIATERAHGLLDPISMPAGAVGFIVLGDRPEPYHFTGMGLLVEGLALTDRIPLLAESRHWTLVSRVYEVPHMLVWVLIQLARGGSLTLLPDGIPIEPRGIIADGPWMIPASIYEDTPGDWLERSPSGRIIIGPLAPHLTTVEDAGTVSLWGPGQEGLPRWIKAEEPLLDDPGPGADLTAVSAEMSTVPPTVFSLSNPLTPVLAVPTRSERGNRLWMKSSREIADDAYQQLLAPFEQEGWIPIRVTQWPITREGHIDTRVLQQLADGDPLIDISRLRNVGVIPALVQSLALAPSVPN</sequence>
<dbReference type="KEGG" id="sap:Sulac_1812"/>
<organism evidence="3 4">
    <name type="scientific">Sulfobacillus acidophilus (strain ATCC 700253 / DSM 10332 / NAL)</name>
    <dbReference type="NCBI Taxonomy" id="679936"/>
    <lineage>
        <taxon>Bacteria</taxon>
        <taxon>Bacillati</taxon>
        <taxon>Bacillota</taxon>
        <taxon>Clostridia</taxon>
        <taxon>Eubacteriales</taxon>
        <taxon>Clostridiales Family XVII. Incertae Sedis</taxon>
        <taxon>Sulfobacillus</taxon>
    </lineage>
</organism>
<dbReference type="STRING" id="679936.Sulac_1812"/>
<reference evidence="4" key="1">
    <citation type="submission" date="2011-12" db="EMBL/GenBank/DDBJ databases">
        <title>The complete genome of chromosome of Sulfobacillus acidophilus DSM 10332.</title>
        <authorList>
            <person name="Lucas S."/>
            <person name="Han J."/>
            <person name="Lapidus A."/>
            <person name="Bruce D."/>
            <person name="Goodwin L."/>
            <person name="Pitluck S."/>
            <person name="Peters L."/>
            <person name="Kyrpides N."/>
            <person name="Mavromatis K."/>
            <person name="Ivanova N."/>
            <person name="Mikhailova N."/>
            <person name="Chertkov O."/>
            <person name="Saunders E."/>
            <person name="Detter J.C."/>
            <person name="Tapia R."/>
            <person name="Han C."/>
            <person name="Land M."/>
            <person name="Hauser L."/>
            <person name="Markowitz V."/>
            <person name="Cheng J.-F."/>
            <person name="Hugenholtz P."/>
            <person name="Woyke T."/>
            <person name="Wu D."/>
            <person name="Pukall R."/>
            <person name="Gehrich-Schroeter G."/>
            <person name="Schneider S."/>
            <person name="Klenk H.-P."/>
            <person name="Eisen J.A."/>
        </authorList>
    </citation>
    <scope>NUCLEOTIDE SEQUENCE [LARGE SCALE GENOMIC DNA]</scope>
    <source>
        <strain evidence="4">ATCC 700253 / DSM 10332 / NAL</strain>
    </source>
</reference>
<proteinExistence type="predicted"/>
<dbReference type="Gene3D" id="3.40.50.12780">
    <property type="entry name" value="N-terminal domain of ligase-like"/>
    <property type="match status" value="1"/>
</dbReference>
<dbReference type="GO" id="GO:0006085">
    <property type="term" value="P:acetyl-CoA biosynthetic process"/>
    <property type="evidence" value="ECO:0007669"/>
    <property type="project" value="TreeGrafter"/>
</dbReference>
<evidence type="ECO:0000313" key="4">
    <source>
        <dbReference type="Proteomes" id="UP000005439"/>
    </source>
</evidence>
<dbReference type="Proteomes" id="UP000005439">
    <property type="component" value="Chromosome"/>
</dbReference>
<keyword evidence="3" id="KW-0436">Ligase</keyword>
<dbReference type="InterPro" id="IPR042099">
    <property type="entry name" value="ANL_N_sf"/>
</dbReference>
<dbReference type="PANTHER" id="PTHR24095:SF14">
    <property type="entry name" value="ACETYL-COENZYME A SYNTHETASE 1"/>
    <property type="match status" value="1"/>
</dbReference>
<protein>
    <submittedName>
        <fullName evidence="3">AMP-dependent synthetase and ligase</fullName>
    </submittedName>
</protein>
<dbReference type="PATRIC" id="fig|679936.5.peg.1877"/>
<evidence type="ECO:0000256" key="1">
    <source>
        <dbReference type="ARBA" id="ARBA00022990"/>
    </source>
</evidence>
<dbReference type="EMBL" id="CP003179">
    <property type="protein sequence ID" value="AEW05305.1"/>
    <property type="molecule type" value="Genomic_DNA"/>
</dbReference>
<gene>
    <name evidence="3" type="ordered locus">Sulac_1812</name>
</gene>
<feature type="domain" description="AMP-dependent synthetase/ligase" evidence="2">
    <location>
        <begin position="51"/>
        <end position="143"/>
    </location>
</feature>
<evidence type="ECO:0000259" key="2">
    <source>
        <dbReference type="Pfam" id="PF00501"/>
    </source>
</evidence>
<dbReference type="PANTHER" id="PTHR24095">
    <property type="entry name" value="ACETYL-COENZYME A SYNTHETASE"/>
    <property type="match status" value="1"/>
</dbReference>
<evidence type="ECO:0000313" key="3">
    <source>
        <dbReference type="EMBL" id="AEW05305.1"/>
    </source>
</evidence>
<dbReference type="InterPro" id="IPR000873">
    <property type="entry name" value="AMP-dep_synth/lig_dom"/>
</dbReference>
<accession>G8U056</accession>
<dbReference type="GO" id="GO:0003987">
    <property type="term" value="F:acetate-CoA ligase activity"/>
    <property type="evidence" value="ECO:0007669"/>
    <property type="project" value="TreeGrafter"/>
</dbReference>